<evidence type="ECO:0000256" key="1">
    <source>
        <dbReference type="SAM" id="MobiDB-lite"/>
    </source>
</evidence>
<dbReference type="Pfam" id="PF13560">
    <property type="entry name" value="HTH_31"/>
    <property type="match status" value="1"/>
</dbReference>
<dbReference type="InterPro" id="IPR010982">
    <property type="entry name" value="Lambda_DNA-bd_dom_sf"/>
</dbReference>
<dbReference type="PANTHER" id="PTHR35010:SF2">
    <property type="entry name" value="BLL4672 PROTEIN"/>
    <property type="match status" value="1"/>
</dbReference>
<proteinExistence type="predicted"/>
<feature type="compositionally biased region" description="Basic and acidic residues" evidence="1">
    <location>
        <begin position="1"/>
        <end position="10"/>
    </location>
</feature>
<sequence>MVGTHEDLRTKNPARARTADRPARPDPLQELIRGRRSRLGLSQETVAERLGVSSRAYGNWERGRVKEWTDGKLHALADVLEMSDYQVERLFRLAVGRFPRVRQPPAHPGRTPDKAASAFLADCNVMMDALSLPALLINHRWEVRAANRAYHDLFTGLSAHPGADPAASFLRFGLLHPEAGSILANHADWRISLLSALAGAREQYPHDAGLRALHTEVHRRPSLRALCRDSVEGCAPDDTGDLAHSEGPLRVLRHPDPRRGLQICRLVEEIPTRAHTLGLTRLTFVLTPFDFPGVVAPPRERVARRVA</sequence>
<reference evidence="4" key="1">
    <citation type="journal article" date="2019" name="Int. J. Syst. Evol. Microbiol.">
        <title>The Global Catalogue of Microorganisms (GCM) 10K type strain sequencing project: providing services to taxonomists for standard genome sequencing and annotation.</title>
        <authorList>
            <consortium name="The Broad Institute Genomics Platform"/>
            <consortium name="The Broad Institute Genome Sequencing Center for Infectious Disease"/>
            <person name="Wu L."/>
            <person name="Ma J."/>
        </authorList>
    </citation>
    <scope>NUCLEOTIDE SEQUENCE [LARGE SCALE GENOMIC DNA]</scope>
    <source>
        <strain evidence="4">JCM 5067</strain>
    </source>
</reference>
<dbReference type="PROSITE" id="PS50943">
    <property type="entry name" value="HTH_CROC1"/>
    <property type="match status" value="1"/>
</dbReference>
<evidence type="ECO:0000313" key="4">
    <source>
        <dbReference type="Proteomes" id="UP001500668"/>
    </source>
</evidence>
<dbReference type="SUPFAM" id="SSF47413">
    <property type="entry name" value="lambda repressor-like DNA-binding domains"/>
    <property type="match status" value="1"/>
</dbReference>
<dbReference type="InterPro" id="IPR041413">
    <property type="entry name" value="MLTR_LBD"/>
</dbReference>
<feature type="domain" description="HTH cro/C1-type" evidence="2">
    <location>
        <begin position="32"/>
        <end position="86"/>
    </location>
</feature>
<name>A0ABN1GQI4_9ACTN</name>
<gene>
    <name evidence="3" type="ORF">GCM10010394_53340</name>
</gene>
<dbReference type="Pfam" id="PF17765">
    <property type="entry name" value="MLTR_LBD"/>
    <property type="match status" value="1"/>
</dbReference>
<evidence type="ECO:0000259" key="2">
    <source>
        <dbReference type="PROSITE" id="PS50943"/>
    </source>
</evidence>
<comment type="caution">
    <text evidence="3">The sequence shown here is derived from an EMBL/GenBank/DDBJ whole genome shotgun (WGS) entry which is preliminary data.</text>
</comment>
<dbReference type="Gene3D" id="3.30.450.180">
    <property type="match status" value="1"/>
</dbReference>
<accession>A0ABN1GQI4</accession>
<dbReference type="SMART" id="SM00530">
    <property type="entry name" value="HTH_XRE"/>
    <property type="match status" value="1"/>
</dbReference>
<dbReference type="Proteomes" id="UP001500668">
    <property type="component" value="Unassembled WGS sequence"/>
</dbReference>
<dbReference type="InterPro" id="IPR001387">
    <property type="entry name" value="Cro/C1-type_HTH"/>
</dbReference>
<organism evidence="3 4">
    <name type="scientific">Streptomyces crystallinus</name>
    <dbReference type="NCBI Taxonomy" id="68191"/>
    <lineage>
        <taxon>Bacteria</taxon>
        <taxon>Bacillati</taxon>
        <taxon>Actinomycetota</taxon>
        <taxon>Actinomycetes</taxon>
        <taxon>Kitasatosporales</taxon>
        <taxon>Streptomycetaceae</taxon>
        <taxon>Streptomyces</taxon>
    </lineage>
</organism>
<dbReference type="Gene3D" id="1.10.260.40">
    <property type="entry name" value="lambda repressor-like DNA-binding domains"/>
    <property type="match status" value="1"/>
</dbReference>
<keyword evidence="4" id="KW-1185">Reference proteome</keyword>
<evidence type="ECO:0000313" key="3">
    <source>
        <dbReference type="EMBL" id="GAA0616573.1"/>
    </source>
</evidence>
<protein>
    <recommendedName>
        <fullName evidence="2">HTH cro/C1-type domain-containing protein</fullName>
    </recommendedName>
</protein>
<dbReference type="PANTHER" id="PTHR35010">
    <property type="entry name" value="BLL4672 PROTEIN-RELATED"/>
    <property type="match status" value="1"/>
</dbReference>
<dbReference type="EMBL" id="BAAACA010000038">
    <property type="protein sequence ID" value="GAA0616573.1"/>
    <property type="molecule type" value="Genomic_DNA"/>
</dbReference>
<feature type="region of interest" description="Disordered" evidence="1">
    <location>
        <begin position="1"/>
        <end position="35"/>
    </location>
</feature>
<dbReference type="RefSeq" id="WP_344077546.1">
    <property type="nucleotide sequence ID" value="NZ_BAAACA010000038.1"/>
</dbReference>
<dbReference type="CDD" id="cd00093">
    <property type="entry name" value="HTH_XRE"/>
    <property type="match status" value="1"/>
</dbReference>